<evidence type="ECO:0000313" key="3">
    <source>
        <dbReference type="Proteomes" id="UP000828390"/>
    </source>
</evidence>
<proteinExistence type="predicted"/>
<protein>
    <submittedName>
        <fullName evidence="2">Uncharacterized protein</fullName>
    </submittedName>
</protein>
<organism evidence="2 3">
    <name type="scientific">Dreissena polymorpha</name>
    <name type="common">Zebra mussel</name>
    <name type="synonym">Mytilus polymorpha</name>
    <dbReference type="NCBI Taxonomy" id="45954"/>
    <lineage>
        <taxon>Eukaryota</taxon>
        <taxon>Metazoa</taxon>
        <taxon>Spiralia</taxon>
        <taxon>Lophotrochozoa</taxon>
        <taxon>Mollusca</taxon>
        <taxon>Bivalvia</taxon>
        <taxon>Autobranchia</taxon>
        <taxon>Heteroconchia</taxon>
        <taxon>Euheterodonta</taxon>
        <taxon>Imparidentia</taxon>
        <taxon>Neoheterodontei</taxon>
        <taxon>Myida</taxon>
        <taxon>Dreissenoidea</taxon>
        <taxon>Dreissenidae</taxon>
        <taxon>Dreissena</taxon>
    </lineage>
</organism>
<sequence length="65" mass="7200">MPAKEGLAFFIAKKDVVNRIISCTQFPAGSFPSDSQRDLTTSSSSRSTHQHDTIKTRRLNSCIKS</sequence>
<dbReference type="Proteomes" id="UP000828390">
    <property type="component" value="Unassembled WGS sequence"/>
</dbReference>
<comment type="caution">
    <text evidence="2">The sequence shown here is derived from an EMBL/GenBank/DDBJ whole genome shotgun (WGS) entry which is preliminary data.</text>
</comment>
<feature type="region of interest" description="Disordered" evidence="1">
    <location>
        <begin position="28"/>
        <end position="65"/>
    </location>
</feature>
<evidence type="ECO:0000256" key="1">
    <source>
        <dbReference type="SAM" id="MobiDB-lite"/>
    </source>
</evidence>
<reference evidence="2" key="2">
    <citation type="submission" date="2020-11" db="EMBL/GenBank/DDBJ databases">
        <authorList>
            <person name="McCartney M.A."/>
            <person name="Auch B."/>
            <person name="Kono T."/>
            <person name="Mallez S."/>
            <person name="Becker A."/>
            <person name="Gohl D.M."/>
            <person name="Silverstein K.A.T."/>
            <person name="Koren S."/>
            <person name="Bechman K.B."/>
            <person name="Herman A."/>
            <person name="Abrahante J.E."/>
            <person name="Garbe J."/>
        </authorList>
    </citation>
    <scope>NUCLEOTIDE SEQUENCE</scope>
    <source>
        <strain evidence="2">Duluth1</strain>
        <tissue evidence="2">Whole animal</tissue>
    </source>
</reference>
<reference evidence="2" key="1">
    <citation type="journal article" date="2019" name="bioRxiv">
        <title>The Genome of the Zebra Mussel, Dreissena polymorpha: A Resource for Invasive Species Research.</title>
        <authorList>
            <person name="McCartney M.A."/>
            <person name="Auch B."/>
            <person name="Kono T."/>
            <person name="Mallez S."/>
            <person name="Zhang Y."/>
            <person name="Obille A."/>
            <person name="Becker A."/>
            <person name="Abrahante J.E."/>
            <person name="Garbe J."/>
            <person name="Badalamenti J.P."/>
            <person name="Herman A."/>
            <person name="Mangelson H."/>
            <person name="Liachko I."/>
            <person name="Sullivan S."/>
            <person name="Sone E.D."/>
            <person name="Koren S."/>
            <person name="Silverstein K.A.T."/>
            <person name="Beckman K.B."/>
            <person name="Gohl D.M."/>
        </authorList>
    </citation>
    <scope>NUCLEOTIDE SEQUENCE</scope>
    <source>
        <strain evidence="2">Duluth1</strain>
        <tissue evidence="2">Whole animal</tissue>
    </source>
</reference>
<accession>A0A9D4ERW1</accession>
<dbReference type="EMBL" id="JAIWYP010000008">
    <property type="protein sequence ID" value="KAH3784598.1"/>
    <property type="molecule type" value="Genomic_DNA"/>
</dbReference>
<evidence type="ECO:0000313" key="2">
    <source>
        <dbReference type="EMBL" id="KAH3784598.1"/>
    </source>
</evidence>
<feature type="compositionally biased region" description="Low complexity" evidence="1">
    <location>
        <begin position="38"/>
        <end position="47"/>
    </location>
</feature>
<dbReference type="AlphaFoldDB" id="A0A9D4ERW1"/>
<keyword evidence="3" id="KW-1185">Reference proteome</keyword>
<name>A0A9D4ERW1_DREPO</name>
<gene>
    <name evidence="2" type="ORF">DPMN_162558</name>
</gene>